<sequence length="393" mass="45592">MKTNVSLITKRKEEIPMRENRNVPFRDWNIRVSRNHNGQLHICAVDICDILKRDELLENGAIARVCPTALKISFRKNGREQWGFRPIDMRRLLQLVRKETIIPRDLLDELEVWGNKLLELEAGELHAVPQDDIVMHFEEGFPVTFRRVGDKLMVNATQITMHFGKIPSEWLRIASTDMLRREMAGNGHTGKYESQVFTTRGRGHGATWLESPLVIPLARWIAPDLSLAEWLGEAIGKLSVKRGKTIVRERPRVAAPGLPCMDCPMPQDMESATRLILELRKVVSESLPKIVFYEEFIENRDWFKSTRIADELGISPRQLHQFLAEEGICKYEKRQWVVFPSCRAWQCDVPYTWENSRGKVYTFGSTKRWTQAGRECIIELWRKRNPEYCPPGA</sequence>
<protein>
    <submittedName>
        <fullName evidence="2">Phage antirepressor KilAC domain-containing protein</fullName>
    </submittedName>
</protein>
<comment type="caution">
    <text evidence="2">The sequence shown here is derived from an EMBL/GenBank/DDBJ whole genome shotgun (WGS) entry which is preliminary data.</text>
</comment>
<dbReference type="Proteomes" id="UP001217776">
    <property type="component" value="Unassembled WGS sequence"/>
</dbReference>
<dbReference type="EMBL" id="JAQNVG010000026">
    <property type="protein sequence ID" value="MDC2237229.1"/>
    <property type="molecule type" value="Genomic_DNA"/>
</dbReference>
<evidence type="ECO:0000313" key="3">
    <source>
        <dbReference type="Proteomes" id="UP001217776"/>
    </source>
</evidence>
<gene>
    <name evidence="2" type="ORF">PO127_15920</name>
</gene>
<dbReference type="Pfam" id="PF03374">
    <property type="entry name" value="ANT"/>
    <property type="match status" value="1"/>
</dbReference>
<dbReference type="GO" id="GO:0003677">
    <property type="term" value="F:DNA binding"/>
    <property type="evidence" value="ECO:0007669"/>
    <property type="project" value="InterPro"/>
</dbReference>
<dbReference type="InterPro" id="IPR017880">
    <property type="entry name" value="KilA_N"/>
</dbReference>
<dbReference type="InterPro" id="IPR018004">
    <property type="entry name" value="KilA/APSES_HTH"/>
</dbReference>
<evidence type="ECO:0000259" key="1">
    <source>
        <dbReference type="PROSITE" id="PS51301"/>
    </source>
</evidence>
<dbReference type="Pfam" id="PF04383">
    <property type="entry name" value="KilA-N"/>
    <property type="match status" value="1"/>
</dbReference>
<feature type="domain" description="KilA-N" evidence="1">
    <location>
        <begin position="132"/>
        <end position="235"/>
    </location>
</feature>
<organism evidence="2 3">
    <name type="scientific">Bacteroides thetaiotaomicron</name>
    <dbReference type="NCBI Taxonomy" id="818"/>
    <lineage>
        <taxon>Bacteria</taxon>
        <taxon>Pseudomonadati</taxon>
        <taxon>Bacteroidota</taxon>
        <taxon>Bacteroidia</taxon>
        <taxon>Bacteroidales</taxon>
        <taxon>Bacteroidaceae</taxon>
        <taxon>Bacteroides</taxon>
    </lineage>
</organism>
<dbReference type="AlphaFoldDB" id="A0AAP3WGB1"/>
<reference evidence="2" key="1">
    <citation type="submission" date="2022-10" db="EMBL/GenBank/DDBJ databases">
        <title>Human gut microbiome strain richness.</title>
        <authorList>
            <person name="Chen-Liaw A."/>
        </authorList>
    </citation>
    <scope>NUCLEOTIDE SEQUENCE</scope>
    <source>
        <strain evidence="2">1001283st1_A3_1001283B150304_161114</strain>
    </source>
</reference>
<evidence type="ECO:0000313" key="2">
    <source>
        <dbReference type="EMBL" id="MDC2237229.1"/>
    </source>
</evidence>
<proteinExistence type="predicted"/>
<dbReference type="InterPro" id="IPR005039">
    <property type="entry name" value="Ant_C"/>
</dbReference>
<name>A0AAP3WGB1_BACT4</name>
<accession>A0AAP3WGB1</accession>
<dbReference type="PROSITE" id="PS51301">
    <property type="entry name" value="KILA_N"/>
    <property type="match status" value="1"/>
</dbReference>
<dbReference type="RefSeq" id="WP_229039658.1">
    <property type="nucleotide sequence ID" value="NZ_JADNKL010000001.1"/>
</dbReference>